<dbReference type="AlphaFoldDB" id="A0AAD9JQL7"/>
<dbReference type="GO" id="GO:0006888">
    <property type="term" value="P:endoplasmic reticulum to Golgi vesicle-mediated transport"/>
    <property type="evidence" value="ECO:0007669"/>
    <property type="project" value="TreeGrafter"/>
</dbReference>
<evidence type="ECO:0000313" key="3">
    <source>
        <dbReference type="Proteomes" id="UP001208570"/>
    </source>
</evidence>
<dbReference type="InterPro" id="IPR045888">
    <property type="entry name" value="Erv"/>
</dbReference>
<sequence length="262" mass="30113">MYYSATDLKFEYEVDKMFDEKMKINVDMTVAMKCDWLGADVIDLTGQRVETFGVLDEEPVHFELSPEQRQQFQMTQNLNEYIREEYHALHKLLWKTGFMGKNNKLPPRSVPVLPRGHAHLSMMVRDSDYQMYQYFVQVVPTRVVTTFSALDTYQYAYTEKVTVKEEHKPYWQFLVRLCGIVGGIFATSGMLHGLTGFLFDAICCRYKLGKYSSAGLIASDYKTTVTPVTNITQDLSPSTHIPTTSLIKNDNSIIQNPLLNLN</sequence>
<reference evidence="2" key="1">
    <citation type="journal article" date="2023" name="Mol. Biol. Evol.">
        <title>Third-Generation Sequencing Reveals the Adaptive Role of the Epigenome in Three Deep-Sea Polychaetes.</title>
        <authorList>
            <person name="Perez M."/>
            <person name="Aroh O."/>
            <person name="Sun Y."/>
            <person name="Lan Y."/>
            <person name="Juniper S.K."/>
            <person name="Young C.R."/>
            <person name="Angers B."/>
            <person name="Qian P.Y."/>
        </authorList>
    </citation>
    <scope>NUCLEOTIDE SEQUENCE</scope>
    <source>
        <strain evidence="2">P08H-3</strain>
    </source>
</reference>
<keyword evidence="3" id="KW-1185">Reference proteome</keyword>
<dbReference type="GO" id="GO:0005783">
    <property type="term" value="C:endoplasmic reticulum"/>
    <property type="evidence" value="ECO:0007669"/>
    <property type="project" value="TreeGrafter"/>
</dbReference>
<dbReference type="GO" id="GO:0016020">
    <property type="term" value="C:membrane"/>
    <property type="evidence" value="ECO:0007669"/>
    <property type="project" value="TreeGrafter"/>
</dbReference>
<evidence type="ECO:0000259" key="1">
    <source>
        <dbReference type="Pfam" id="PF13850"/>
    </source>
</evidence>
<organism evidence="2 3">
    <name type="scientific">Paralvinella palmiformis</name>
    <dbReference type="NCBI Taxonomy" id="53620"/>
    <lineage>
        <taxon>Eukaryota</taxon>
        <taxon>Metazoa</taxon>
        <taxon>Spiralia</taxon>
        <taxon>Lophotrochozoa</taxon>
        <taxon>Annelida</taxon>
        <taxon>Polychaeta</taxon>
        <taxon>Sedentaria</taxon>
        <taxon>Canalipalpata</taxon>
        <taxon>Terebellida</taxon>
        <taxon>Terebelliformia</taxon>
        <taxon>Alvinellidae</taxon>
        <taxon>Paralvinella</taxon>
    </lineage>
</organism>
<dbReference type="Proteomes" id="UP001208570">
    <property type="component" value="Unassembled WGS sequence"/>
</dbReference>
<gene>
    <name evidence="2" type="ORF">LSH36_193g12151</name>
</gene>
<comment type="caution">
    <text evidence="2">The sequence shown here is derived from an EMBL/GenBank/DDBJ whole genome shotgun (WGS) entry which is preliminary data.</text>
</comment>
<dbReference type="EMBL" id="JAODUP010000193">
    <property type="protein sequence ID" value="KAK2157377.1"/>
    <property type="molecule type" value="Genomic_DNA"/>
</dbReference>
<dbReference type="GO" id="GO:0030134">
    <property type="term" value="C:COPII-coated ER to Golgi transport vesicle"/>
    <property type="evidence" value="ECO:0007669"/>
    <property type="project" value="TreeGrafter"/>
</dbReference>
<dbReference type="Pfam" id="PF13850">
    <property type="entry name" value="ERGIC_N"/>
    <property type="match status" value="1"/>
</dbReference>
<proteinExistence type="predicted"/>
<dbReference type="GO" id="GO:0006890">
    <property type="term" value="P:retrograde vesicle-mediated transport, Golgi to endoplasmic reticulum"/>
    <property type="evidence" value="ECO:0007669"/>
    <property type="project" value="TreeGrafter"/>
</dbReference>
<evidence type="ECO:0000313" key="2">
    <source>
        <dbReference type="EMBL" id="KAK2157377.1"/>
    </source>
</evidence>
<dbReference type="InterPro" id="IPR039542">
    <property type="entry name" value="Erv_N"/>
</dbReference>
<protein>
    <recommendedName>
        <fullName evidence="1">Endoplasmic reticulum vesicle transporter N-terminal domain-containing protein</fullName>
    </recommendedName>
</protein>
<feature type="domain" description="Endoplasmic reticulum vesicle transporter N-terminal" evidence="1">
    <location>
        <begin position="2"/>
        <end position="48"/>
    </location>
</feature>
<dbReference type="PANTHER" id="PTHR10984:SF30">
    <property type="entry name" value="ENDOPLASMIC RETICULUM-GOLGI INTERMEDIATE COMPARTMENT PROTEIN 2"/>
    <property type="match status" value="1"/>
</dbReference>
<accession>A0AAD9JQL7</accession>
<name>A0AAD9JQL7_9ANNE</name>
<dbReference type="PANTHER" id="PTHR10984">
    <property type="entry name" value="ENDOPLASMIC RETICULUM-GOLGI INTERMEDIATE COMPARTMENT PROTEIN"/>
    <property type="match status" value="1"/>
</dbReference>